<sequence>MPSRTVVQRLMATAYHPKTPAWNDRTGYGPIQLTSAMNPQRYPVPDDAPNPVYARFDKWRATRYGSVPRETPETQVGPSARGRKPGGTASMTVAVASVGGAMAVLAVVLVVLARRRAHAG</sequence>
<organism evidence="3 4">
    <name type="scientific">Actinoallomurus iriomotensis</name>
    <dbReference type="NCBI Taxonomy" id="478107"/>
    <lineage>
        <taxon>Bacteria</taxon>
        <taxon>Bacillati</taxon>
        <taxon>Actinomycetota</taxon>
        <taxon>Actinomycetes</taxon>
        <taxon>Streptosporangiales</taxon>
        <taxon>Thermomonosporaceae</taxon>
        <taxon>Actinoallomurus</taxon>
    </lineage>
</organism>
<keyword evidence="2" id="KW-1133">Transmembrane helix</keyword>
<evidence type="ECO:0000256" key="1">
    <source>
        <dbReference type="SAM" id="MobiDB-lite"/>
    </source>
</evidence>
<keyword evidence="2" id="KW-0812">Transmembrane</keyword>
<dbReference type="AlphaFoldDB" id="A0A9W6S0I8"/>
<keyword evidence="2" id="KW-0472">Membrane</keyword>
<dbReference type="EMBL" id="BSTK01000003">
    <property type="protein sequence ID" value="GLY84958.1"/>
    <property type="molecule type" value="Genomic_DNA"/>
</dbReference>
<dbReference type="Proteomes" id="UP001165074">
    <property type="component" value="Unassembled WGS sequence"/>
</dbReference>
<reference evidence="3" key="1">
    <citation type="submission" date="2023-03" db="EMBL/GenBank/DDBJ databases">
        <title>Actinoallomurus iriomotensis NBRC 103684.</title>
        <authorList>
            <person name="Ichikawa N."/>
            <person name="Sato H."/>
            <person name="Tonouchi N."/>
        </authorList>
    </citation>
    <scope>NUCLEOTIDE SEQUENCE</scope>
    <source>
        <strain evidence="3">NBRC 103684</strain>
    </source>
</reference>
<keyword evidence="4" id="KW-1185">Reference proteome</keyword>
<feature type="transmembrane region" description="Helical" evidence="2">
    <location>
        <begin position="91"/>
        <end position="113"/>
    </location>
</feature>
<evidence type="ECO:0000313" key="4">
    <source>
        <dbReference type="Proteomes" id="UP001165074"/>
    </source>
</evidence>
<proteinExistence type="predicted"/>
<comment type="caution">
    <text evidence="3">The sequence shown here is derived from an EMBL/GenBank/DDBJ whole genome shotgun (WGS) entry which is preliminary data.</text>
</comment>
<accession>A0A9W6S0I8</accession>
<feature type="region of interest" description="Disordered" evidence="1">
    <location>
        <begin position="64"/>
        <end position="88"/>
    </location>
</feature>
<evidence type="ECO:0000256" key="2">
    <source>
        <dbReference type="SAM" id="Phobius"/>
    </source>
</evidence>
<evidence type="ECO:0000313" key="3">
    <source>
        <dbReference type="EMBL" id="GLY84958.1"/>
    </source>
</evidence>
<name>A0A9W6S0I8_9ACTN</name>
<protein>
    <submittedName>
        <fullName evidence="3">Uncharacterized protein</fullName>
    </submittedName>
</protein>
<gene>
    <name evidence="3" type="ORF">Airi02_028870</name>
</gene>